<dbReference type="PANTHER" id="PTHR43795">
    <property type="entry name" value="BIFUNCTIONAL ASPARTATE AMINOTRANSFERASE AND GLUTAMATE/ASPARTATE-PREPHENATE AMINOTRANSFERASE-RELATED"/>
    <property type="match status" value="1"/>
</dbReference>
<reference evidence="8" key="1">
    <citation type="submission" date="2023-01" db="EMBL/GenBank/DDBJ databases">
        <authorList>
            <person name="Van Ghelder C."/>
            <person name="Rancurel C."/>
        </authorList>
    </citation>
    <scope>NUCLEOTIDE SEQUENCE</scope>
    <source>
        <strain evidence="8">CNCM I-4278</strain>
    </source>
</reference>
<dbReference type="GO" id="GO:0008483">
    <property type="term" value="F:transaminase activity"/>
    <property type="evidence" value="ECO:0007669"/>
    <property type="project" value="UniProtKB-KW"/>
</dbReference>
<dbReference type="AlphaFoldDB" id="A0A9W4UJD3"/>
<dbReference type="InterPro" id="IPR015424">
    <property type="entry name" value="PyrdxlP-dep_Trfase"/>
</dbReference>
<evidence type="ECO:0000256" key="6">
    <source>
        <dbReference type="SAM" id="MobiDB-lite"/>
    </source>
</evidence>
<feature type="region of interest" description="Disordered" evidence="6">
    <location>
        <begin position="1"/>
        <end position="24"/>
    </location>
</feature>
<accession>A0A9W4UJD3</accession>
<evidence type="ECO:0000313" key="9">
    <source>
        <dbReference type="Proteomes" id="UP001152607"/>
    </source>
</evidence>
<dbReference type="Gene3D" id="3.40.640.10">
    <property type="entry name" value="Type I PLP-dependent aspartate aminotransferase-like (Major domain)"/>
    <property type="match status" value="1"/>
</dbReference>
<keyword evidence="4" id="KW-0808">Transferase</keyword>
<comment type="similarity">
    <text evidence="2">Belongs to the class-I pyridoxal-phosphate-dependent aminotransferase family.</text>
</comment>
<keyword evidence="5" id="KW-0663">Pyridoxal phosphate</keyword>
<dbReference type="EMBL" id="CAOQHR010000007">
    <property type="protein sequence ID" value="CAI6337261.1"/>
    <property type="molecule type" value="Genomic_DNA"/>
</dbReference>
<dbReference type="OrthoDB" id="7042322at2759"/>
<dbReference type="PANTHER" id="PTHR43795:SF32">
    <property type="entry name" value="AMINOTRANSFERASE GLII-RELATED"/>
    <property type="match status" value="1"/>
</dbReference>
<evidence type="ECO:0000256" key="2">
    <source>
        <dbReference type="ARBA" id="ARBA00007441"/>
    </source>
</evidence>
<protein>
    <recommendedName>
        <fullName evidence="7">Aminotransferase class I/classII large domain-containing protein</fullName>
    </recommendedName>
</protein>
<keyword evidence="9" id="KW-1185">Reference proteome</keyword>
<dbReference type="GO" id="GO:0006520">
    <property type="term" value="P:amino acid metabolic process"/>
    <property type="evidence" value="ECO:0007669"/>
    <property type="project" value="TreeGrafter"/>
</dbReference>
<dbReference type="InterPro" id="IPR015422">
    <property type="entry name" value="PyrdxlP-dep_Trfase_small"/>
</dbReference>
<dbReference type="Pfam" id="PF00155">
    <property type="entry name" value="Aminotran_1_2"/>
    <property type="match status" value="1"/>
</dbReference>
<dbReference type="Gene3D" id="3.90.1150.10">
    <property type="entry name" value="Aspartate Aminotransferase, domain 1"/>
    <property type="match status" value="1"/>
</dbReference>
<dbReference type="GO" id="GO:0030170">
    <property type="term" value="F:pyridoxal phosphate binding"/>
    <property type="evidence" value="ECO:0007669"/>
    <property type="project" value="InterPro"/>
</dbReference>
<dbReference type="CDD" id="cd00609">
    <property type="entry name" value="AAT_like"/>
    <property type="match status" value="1"/>
</dbReference>
<dbReference type="PRINTS" id="PR00753">
    <property type="entry name" value="ACCSYNTHASE"/>
</dbReference>
<evidence type="ECO:0000256" key="4">
    <source>
        <dbReference type="ARBA" id="ARBA00022679"/>
    </source>
</evidence>
<feature type="domain" description="Aminotransferase class I/classII large" evidence="7">
    <location>
        <begin position="55"/>
        <end position="433"/>
    </location>
</feature>
<dbReference type="InterPro" id="IPR004839">
    <property type="entry name" value="Aminotransferase_I/II_large"/>
</dbReference>
<gene>
    <name evidence="8" type="ORF">PDIGIT_LOCUS10371</name>
</gene>
<evidence type="ECO:0000256" key="3">
    <source>
        <dbReference type="ARBA" id="ARBA00022576"/>
    </source>
</evidence>
<evidence type="ECO:0000313" key="8">
    <source>
        <dbReference type="EMBL" id="CAI6337261.1"/>
    </source>
</evidence>
<evidence type="ECO:0000256" key="5">
    <source>
        <dbReference type="ARBA" id="ARBA00022898"/>
    </source>
</evidence>
<keyword evidence="3" id="KW-0032">Aminotransferase</keyword>
<dbReference type="InterPro" id="IPR015421">
    <property type="entry name" value="PyrdxlP-dep_Trfase_major"/>
</dbReference>
<evidence type="ECO:0000256" key="1">
    <source>
        <dbReference type="ARBA" id="ARBA00001933"/>
    </source>
</evidence>
<dbReference type="Proteomes" id="UP001152607">
    <property type="component" value="Unassembled WGS sequence"/>
</dbReference>
<proteinExistence type="inferred from homology"/>
<organism evidence="8 9">
    <name type="scientific">Periconia digitata</name>
    <dbReference type="NCBI Taxonomy" id="1303443"/>
    <lineage>
        <taxon>Eukaryota</taxon>
        <taxon>Fungi</taxon>
        <taxon>Dikarya</taxon>
        <taxon>Ascomycota</taxon>
        <taxon>Pezizomycotina</taxon>
        <taxon>Dothideomycetes</taxon>
        <taxon>Pleosporomycetidae</taxon>
        <taxon>Pleosporales</taxon>
        <taxon>Massarineae</taxon>
        <taxon>Periconiaceae</taxon>
        <taxon>Periconia</taxon>
    </lineage>
</organism>
<feature type="compositionally biased region" description="Polar residues" evidence="6">
    <location>
        <begin position="1"/>
        <end position="11"/>
    </location>
</feature>
<comment type="cofactor">
    <cofactor evidence="1">
        <name>pyridoxal 5'-phosphate</name>
        <dbReference type="ChEBI" id="CHEBI:597326"/>
    </cofactor>
</comment>
<comment type="caution">
    <text evidence="8">The sequence shown here is derived from an EMBL/GenBank/DDBJ whole genome shotgun (WGS) entry which is preliminary data.</text>
</comment>
<sequence>MNSFSHTSPAMDTSRGRTPVAMGPGLSARMTWAMDASPIPGPITSLPQHNESSTVIDLSTAQNEVLRVELLEFFKTVVENSLTEQVFTHPSDRGGDETLRKAVTSFLNSYFNPIHDVTSKQVALTAGASDAIENVIHAICDPGDSVLIPGPYWNGYNILLESRSVKIVVAHPPTYTNHDNYLLASLQTTYDFSADKSRIRAVLLCNPQNPTSSCYDRTAIVECMEFCQERNLHFISDETLALCSFRTPQKSPAPFVSALSLTDPLSPRGAVKIDPSRVHVIWTASKLFGCSGFRVGCLISQHNPDLINAVSTLTWGHVNGVAALYVSSLLNWSKLPTLMDLNSERLSICYSQLTNFFNRWGIPHIPASHGIVVFAKLAKNARSVQEEIYFCRRLAAYGVRVSPGQLFNGVEREYGWVRMRLSCSPETLKTAIKLLSEFLESEGYLPI</sequence>
<dbReference type="SUPFAM" id="SSF53383">
    <property type="entry name" value="PLP-dependent transferases"/>
    <property type="match status" value="1"/>
</dbReference>
<dbReference type="InterPro" id="IPR050478">
    <property type="entry name" value="Ethylene_sulfur-biosynth"/>
</dbReference>
<name>A0A9W4UJD3_9PLEO</name>
<evidence type="ECO:0000259" key="7">
    <source>
        <dbReference type="Pfam" id="PF00155"/>
    </source>
</evidence>